<dbReference type="Gene3D" id="1.10.10.60">
    <property type="entry name" value="Homeodomain-like"/>
    <property type="match status" value="2"/>
</dbReference>
<dbReference type="Proteomes" id="UP000094067">
    <property type="component" value="Unassembled WGS sequence"/>
</dbReference>
<dbReference type="GO" id="GO:0003700">
    <property type="term" value="F:DNA-binding transcription factor activity"/>
    <property type="evidence" value="ECO:0007669"/>
    <property type="project" value="InterPro"/>
</dbReference>
<dbReference type="InterPro" id="IPR051552">
    <property type="entry name" value="HptR"/>
</dbReference>
<dbReference type="GO" id="GO:0005737">
    <property type="term" value="C:cytoplasm"/>
    <property type="evidence" value="ECO:0007669"/>
    <property type="project" value="UniProtKB-SubCell"/>
</dbReference>
<dbReference type="PROSITE" id="PS01124">
    <property type="entry name" value="HTH_ARAC_FAMILY_2"/>
    <property type="match status" value="1"/>
</dbReference>
<dbReference type="PROSITE" id="PS00041">
    <property type="entry name" value="HTH_ARAC_FAMILY_1"/>
    <property type="match status" value="1"/>
</dbReference>
<comment type="function">
    <text evidence="9">May play the central regulatory role in sporulation. It may be an element of the effector pathway responsible for the activation of sporulation genes in response to nutritional stress. Spo0A may act in concert with spo0H (a sigma factor) to control the expression of some genes that are critical to the sporulation process.</text>
</comment>
<dbReference type="PANTHER" id="PTHR42713:SF3">
    <property type="entry name" value="TRANSCRIPTIONAL REGULATORY PROTEIN HPTR"/>
    <property type="match status" value="1"/>
</dbReference>
<sequence length="513" mass="59580">MYSLLLVDDERLELETLRDYIAWDELGFDRVYTARGGRDGYDKALRLKPDVMITDIHMPVMNGIELAKQLYADGCTTKVIFLTGYDEFEYAKAALQVEAVDYILKPFSFEKIRKAAERVRELLHKEELLKMSVRVYGKKLLCRVIDNDGETGREACRQFLDVCEWDKEEWFGLITTTAGLDDTVIEQVENSLSEVVYSIRGGGKRCTYFLVRYFVDYRESAERICARLEQLGLHAAVVFYPEKLSVEQLYGTVRYLEGLQEFLFYVPGGTVISSEELKQEIPLTEGEEENREIYGRILREMKELLHIQCPEKKADKLETYLLEYWDQLNKEPRKCFYVLEEMSFFLSELYDACAARKKDADFPGKAELRNDIYRAVNAEALRKLCLEFGLTGIRRLSDRKQEENRRGEYVVSSVKQFVEAHYGDSICLEELAADIGLSPNYVRSLFKESEGITINDWIVEFRMGKACELLRDRRLKVKEISRMVGYENSSYFCSVFARRFGASPNEYRGEILG</sequence>
<evidence type="ECO:0000256" key="8">
    <source>
        <dbReference type="ARBA" id="ARBA00023163"/>
    </source>
</evidence>
<reference evidence="14 16" key="2">
    <citation type="submission" date="2016-08" db="EMBL/GenBank/DDBJ databases">
        <authorList>
            <person name="Seilhamer J.J."/>
        </authorList>
    </citation>
    <scope>NUCLEOTIDE SEQUENCE [LARGE SCALE GENOMIC DNA]</scope>
    <source>
        <strain evidence="14 16">NML150140-1</strain>
    </source>
</reference>
<dbReference type="CDD" id="cd17536">
    <property type="entry name" value="REC_YesN-like"/>
    <property type="match status" value="1"/>
</dbReference>
<dbReference type="AlphaFoldDB" id="A0A1E3A1A2"/>
<organism evidence="13 15">
    <name type="scientific">Eisenbergiella tayi</name>
    <dbReference type="NCBI Taxonomy" id="1432052"/>
    <lineage>
        <taxon>Bacteria</taxon>
        <taxon>Bacillati</taxon>
        <taxon>Bacillota</taxon>
        <taxon>Clostridia</taxon>
        <taxon>Lachnospirales</taxon>
        <taxon>Lachnospiraceae</taxon>
        <taxon>Eisenbergiella</taxon>
    </lineage>
</organism>
<keyword evidence="4 10" id="KW-0597">Phosphoprotein</keyword>
<keyword evidence="8" id="KW-0804">Transcription</keyword>
<evidence type="ECO:0000256" key="2">
    <source>
        <dbReference type="ARBA" id="ARBA00018672"/>
    </source>
</evidence>
<evidence type="ECO:0000256" key="7">
    <source>
        <dbReference type="ARBA" id="ARBA00023125"/>
    </source>
</evidence>
<keyword evidence="5" id="KW-0902">Two-component regulatory system</keyword>
<dbReference type="InterPro" id="IPR020449">
    <property type="entry name" value="Tscrpt_reg_AraC-type_HTH"/>
</dbReference>
<evidence type="ECO:0000259" key="12">
    <source>
        <dbReference type="PROSITE" id="PS50110"/>
    </source>
</evidence>
<name>A0A1E3A1A2_9FIRM</name>
<dbReference type="GO" id="GO:0043565">
    <property type="term" value="F:sequence-specific DNA binding"/>
    <property type="evidence" value="ECO:0007669"/>
    <property type="project" value="InterPro"/>
</dbReference>
<comment type="subcellular location">
    <subcellularLocation>
        <location evidence="1">Cytoplasm</location>
    </subcellularLocation>
</comment>
<dbReference type="Gene3D" id="3.40.50.2300">
    <property type="match status" value="1"/>
</dbReference>
<dbReference type="EMBL" id="MCGH01000004">
    <property type="protein sequence ID" value="ODM02429.1"/>
    <property type="molecule type" value="Genomic_DNA"/>
</dbReference>
<evidence type="ECO:0000256" key="5">
    <source>
        <dbReference type="ARBA" id="ARBA00023012"/>
    </source>
</evidence>
<keyword evidence="6" id="KW-0805">Transcription regulation</keyword>
<evidence type="ECO:0000256" key="9">
    <source>
        <dbReference type="ARBA" id="ARBA00024867"/>
    </source>
</evidence>
<evidence type="ECO:0000313" key="13">
    <source>
        <dbReference type="EMBL" id="ODM02429.1"/>
    </source>
</evidence>
<dbReference type="Pfam" id="PF12833">
    <property type="entry name" value="HTH_18"/>
    <property type="match status" value="1"/>
</dbReference>
<protein>
    <recommendedName>
        <fullName evidence="2">Stage 0 sporulation protein A homolog</fullName>
    </recommendedName>
</protein>
<evidence type="ECO:0000259" key="11">
    <source>
        <dbReference type="PROSITE" id="PS01124"/>
    </source>
</evidence>
<dbReference type="EMBL" id="MEHA01000005">
    <property type="protein sequence ID" value="ODR53061.1"/>
    <property type="molecule type" value="Genomic_DNA"/>
</dbReference>
<evidence type="ECO:0000256" key="3">
    <source>
        <dbReference type="ARBA" id="ARBA00022490"/>
    </source>
</evidence>
<dbReference type="Pfam" id="PF00072">
    <property type="entry name" value="Response_reg"/>
    <property type="match status" value="1"/>
</dbReference>
<comment type="caution">
    <text evidence="13">The sequence shown here is derived from an EMBL/GenBank/DDBJ whole genome shotgun (WGS) entry which is preliminary data.</text>
</comment>
<evidence type="ECO:0000256" key="10">
    <source>
        <dbReference type="PROSITE-ProRule" id="PRU00169"/>
    </source>
</evidence>
<dbReference type="InterPro" id="IPR018060">
    <property type="entry name" value="HTH_AraC"/>
</dbReference>
<dbReference type="PATRIC" id="fig|1432052.4.peg.6214"/>
<dbReference type="PROSITE" id="PS50110">
    <property type="entry name" value="RESPONSE_REGULATORY"/>
    <property type="match status" value="1"/>
</dbReference>
<dbReference type="Proteomes" id="UP000094271">
    <property type="component" value="Unassembled WGS sequence"/>
</dbReference>
<dbReference type="PRINTS" id="PR00032">
    <property type="entry name" value="HTHARAC"/>
</dbReference>
<dbReference type="RefSeq" id="WP_069154958.1">
    <property type="nucleotide sequence ID" value="NZ_DAWDRA010000006.1"/>
</dbReference>
<evidence type="ECO:0000256" key="4">
    <source>
        <dbReference type="ARBA" id="ARBA00022553"/>
    </source>
</evidence>
<gene>
    <name evidence="14" type="ORF">BEI59_09360</name>
    <name evidence="13" type="ORF">BEI61_05591</name>
</gene>
<dbReference type="InterPro" id="IPR009057">
    <property type="entry name" value="Homeodomain-like_sf"/>
</dbReference>
<evidence type="ECO:0000256" key="1">
    <source>
        <dbReference type="ARBA" id="ARBA00004496"/>
    </source>
</evidence>
<dbReference type="InterPro" id="IPR011006">
    <property type="entry name" value="CheY-like_superfamily"/>
</dbReference>
<evidence type="ECO:0000313" key="14">
    <source>
        <dbReference type="EMBL" id="ODR53061.1"/>
    </source>
</evidence>
<feature type="modified residue" description="4-aspartylphosphate" evidence="10">
    <location>
        <position position="55"/>
    </location>
</feature>
<dbReference type="InterPro" id="IPR001789">
    <property type="entry name" value="Sig_transdc_resp-reg_receiver"/>
</dbReference>
<dbReference type="SUPFAM" id="SSF46689">
    <property type="entry name" value="Homeodomain-like"/>
    <property type="match status" value="2"/>
</dbReference>
<evidence type="ECO:0000313" key="16">
    <source>
        <dbReference type="Proteomes" id="UP000094271"/>
    </source>
</evidence>
<dbReference type="PANTHER" id="PTHR42713">
    <property type="entry name" value="HISTIDINE KINASE-RELATED"/>
    <property type="match status" value="1"/>
</dbReference>
<keyword evidence="7" id="KW-0238">DNA-binding</keyword>
<reference evidence="13 15" key="1">
    <citation type="submission" date="2016-07" db="EMBL/GenBank/DDBJ databases">
        <title>Characterization of isolates of Eisenbergiella tayi derived from blood cultures, using whole genome sequencing.</title>
        <authorList>
            <person name="Burdz T."/>
            <person name="Wiebe D."/>
            <person name="Huynh C."/>
            <person name="Bernard K."/>
        </authorList>
    </citation>
    <scope>NUCLEOTIDE SEQUENCE [LARGE SCALE GENOMIC DNA]</scope>
    <source>
        <strain evidence="13 15">NML 110608</strain>
    </source>
</reference>
<proteinExistence type="predicted"/>
<keyword evidence="3" id="KW-0963">Cytoplasm</keyword>
<dbReference type="SMART" id="SM00342">
    <property type="entry name" value="HTH_ARAC"/>
    <property type="match status" value="1"/>
</dbReference>
<dbReference type="SMART" id="SM00448">
    <property type="entry name" value="REC"/>
    <property type="match status" value="1"/>
</dbReference>
<dbReference type="GO" id="GO:0000160">
    <property type="term" value="P:phosphorelay signal transduction system"/>
    <property type="evidence" value="ECO:0007669"/>
    <property type="project" value="UniProtKB-KW"/>
</dbReference>
<accession>A0A1E3A1A2</accession>
<evidence type="ECO:0000313" key="15">
    <source>
        <dbReference type="Proteomes" id="UP000094067"/>
    </source>
</evidence>
<feature type="domain" description="Response regulatory" evidence="12">
    <location>
        <begin position="3"/>
        <end position="120"/>
    </location>
</feature>
<dbReference type="InterPro" id="IPR018062">
    <property type="entry name" value="HTH_AraC-typ_CS"/>
</dbReference>
<feature type="domain" description="HTH araC/xylS-type" evidence="11">
    <location>
        <begin position="412"/>
        <end position="510"/>
    </location>
</feature>
<evidence type="ECO:0000256" key="6">
    <source>
        <dbReference type="ARBA" id="ARBA00023015"/>
    </source>
</evidence>
<dbReference type="SUPFAM" id="SSF52172">
    <property type="entry name" value="CheY-like"/>
    <property type="match status" value="1"/>
</dbReference>